<dbReference type="GO" id="GO:0061799">
    <property type="term" value="F:cyclic pyranopterin monophosphate synthase activity"/>
    <property type="evidence" value="ECO:0007669"/>
    <property type="project" value="UniProtKB-UniRule"/>
</dbReference>
<dbReference type="InterPro" id="IPR050105">
    <property type="entry name" value="MoCo_biosynth_MoaA/MoaC"/>
</dbReference>
<dbReference type="InterPro" id="IPR002820">
    <property type="entry name" value="Mopterin_CF_biosynth-C_dom"/>
</dbReference>
<dbReference type="Proteomes" id="UP000233440">
    <property type="component" value="Unassembled WGS sequence"/>
</dbReference>
<comment type="function">
    <text evidence="6">Catalyzes the conversion of (8S)-3',8-cyclo-7,8-dihydroguanosine 5'-triphosphate to cyclic pyranopterin monophosphate (cPMP).</text>
</comment>
<evidence type="ECO:0000313" key="10">
    <source>
        <dbReference type="Proteomes" id="UP000233440"/>
    </source>
</evidence>
<dbReference type="NCBIfam" id="NF006870">
    <property type="entry name" value="PRK09364.1"/>
    <property type="match status" value="1"/>
</dbReference>
<comment type="caution">
    <text evidence="9">The sequence shown here is derived from an EMBL/GenBank/DDBJ whole genome shotgun (WGS) entry which is preliminary data.</text>
</comment>
<comment type="similarity">
    <text evidence="6">Belongs to the MoaC family.</text>
</comment>
<dbReference type="UniPathway" id="UPA00344"/>
<dbReference type="RefSeq" id="WP_101356562.1">
    <property type="nucleotide sequence ID" value="NZ_PIQO01000031.1"/>
</dbReference>
<keyword evidence="10" id="KW-1185">Reference proteome</keyword>
<reference evidence="9 10" key="1">
    <citation type="submission" date="2017-11" db="EMBL/GenBank/DDBJ databases">
        <title>Bacillus camelliae sp. nov., isolated from pu'er tea.</title>
        <authorList>
            <person name="Niu L."/>
        </authorList>
    </citation>
    <scope>NUCLEOTIDE SEQUENCE [LARGE SCALE GENOMIC DNA]</scope>
    <source>
        <strain evidence="9 10">7578-1</strain>
    </source>
</reference>
<dbReference type="InterPro" id="IPR023045">
    <property type="entry name" value="MoaC"/>
</dbReference>
<feature type="domain" description="Molybdopterin cofactor biosynthesis C (MoaC)" evidence="8">
    <location>
        <begin position="15"/>
        <end position="152"/>
    </location>
</feature>
<sequence length="176" mass="19392">MSGFTHFNEQGRAKMVDVSAKPETVRTAIAESSIIVNEQIYEYINENKIKKGDVLAVAQVAGIMAAKKTWDIIPMCHPIPLNGINIEYSWEKNENQYVLCIRTTVKTKGSTGVEMEALTAAAMTALTVYDMCKAIDKGMVIGPTYLVEKTGGVSSKDYNRADSHTGKEHNWGKSNE</sequence>
<keyword evidence="4 6" id="KW-0501">Molybdenum cofactor biosynthesis</keyword>
<dbReference type="PANTHER" id="PTHR22960">
    <property type="entry name" value="MOLYBDOPTERIN COFACTOR SYNTHESIS PROTEIN A"/>
    <property type="match status" value="1"/>
</dbReference>
<evidence type="ECO:0000256" key="3">
    <source>
        <dbReference type="ARBA" id="ARBA00012575"/>
    </source>
</evidence>
<evidence type="ECO:0000256" key="2">
    <source>
        <dbReference type="ARBA" id="ARBA00005046"/>
    </source>
</evidence>
<evidence type="ECO:0000256" key="7">
    <source>
        <dbReference type="SAM" id="MobiDB-lite"/>
    </source>
</evidence>
<dbReference type="SUPFAM" id="SSF55040">
    <property type="entry name" value="Molybdenum cofactor biosynthesis protein C, MoaC"/>
    <property type="match status" value="1"/>
</dbReference>
<evidence type="ECO:0000259" key="8">
    <source>
        <dbReference type="Pfam" id="PF01967"/>
    </source>
</evidence>
<feature type="region of interest" description="Disordered" evidence="7">
    <location>
        <begin position="157"/>
        <end position="176"/>
    </location>
</feature>
<organism evidence="9 10">
    <name type="scientific">Heyndrickxia camelliae</name>
    <dbReference type="NCBI Taxonomy" id="1707093"/>
    <lineage>
        <taxon>Bacteria</taxon>
        <taxon>Bacillati</taxon>
        <taxon>Bacillota</taxon>
        <taxon>Bacilli</taxon>
        <taxon>Bacillales</taxon>
        <taxon>Bacillaceae</taxon>
        <taxon>Heyndrickxia</taxon>
    </lineage>
</organism>
<evidence type="ECO:0000256" key="4">
    <source>
        <dbReference type="ARBA" id="ARBA00023150"/>
    </source>
</evidence>
<dbReference type="Pfam" id="PF01967">
    <property type="entry name" value="MoaC"/>
    <property type="match status" value="1"/>
</dbReference>
<dbReference type="OrthoDB" id="9794429at2"/>
<feature type="active site" evidence="6">
    <location>
        <position position="130"/>
    </location>
</feature>
<dbReference type="InterPro" id="IPR047594">
    <property type="entry name" value="MoaC_bact/euk"/>
</dbReference>
<comment type="pathway">
    <text evidence="2 6">Cofactor biosynthesis; molybdopterin biosynthesis.</text>
</comment>
<proteinExistence type="inferred from homology"/>
<evidence type="ECO:0000256" key="5">
    <source>
        <dbReference type="ARBA" id="ARBA00023239"/>
    </source>
</evidence>
<dbReference type="Gene3D" id="3.30.70.640">
    <property type="entry name" value="Molybdopterin cofactor biosynthesis C (MoaC) domain"/>
    <property type="match status" value="1"/>
</dbReference>
<evidence type="ECO:0000256" key="1">
    <source>
        <dbReference type="ARBA" id="ARBA00001637"/>
    </source>
</evidence>
<dbReference type="PANTHER" id="PTHR22960:SF29">
    <property type="entry name" value="CYCLIC PYRANOPTERIN MONOPHOSPHATE SYNTHASE"/>
    <property type="match status" value="1"/>
</dbReference>
<comment type="catalytic activity">
    <reaction evidence="1 6">
        <text>(8S)-3',8-cyclo-7,8-dihydroguanosine 5'-triphosphate = cyclic pyranopterin phosphate + diphosphate</text>
        <dbReference type="Rhea" id="RHEA:49580"/>
        <dbReference type="ChEBI" id="CHEBI:33019"/>
        <dbReference type="ChEBI" id="CHEBI:59648"/>
        <dbReference type="ChEBI" id="CHEBI:131766"/>
        <dbReference type="EC" id="4.6.1.17"/>
    </reaction>
</comment>
<gene>
    <name evidence="6 9" type="primary">moaC</name>
    <name evidence="9" type="ORF">CWO92_23150</name>
</gene>
<evidence type="ECO:0000256" key="6">
    <source>
        <dbReference type="HAMAP-Rule" id="MF_01224"/>
    </source>
</evidence>
<keyword evidence="5 6" id="KW-0456">Lyase</keyword>
<dbReference type="EC" id="4.6.1.17" evidence="3 6"/>
<dbReference type="NCBIfam" id="TIGR00581">
    <property type="entry name" value="moaC"/>
    <property type="match status" value="1"/>
</dbReference>
<feature type="binding site" evidence="6">
    <location>
        <begin position="75"/>
        <end position="77"/>
    </location>
    <ligand>
        <name>substrate</name>
    </ligand>
</feature>
<dbReference type="HAMAP" id="MF_01224_B">
    <property type="entry name" value="MoaC_B"/>
    <property type="match status" value="1"/>
</dbReference>
<evidence type="ECO:0000313" key="9">
    <source>
        <dbReference type="EMBL" id="PKR82680.1"/>
    </source>
</evidence>
<protein>
    <recommendedName>
        <fullName evidence="3 6">Cyclic pyranopterin monophosphate synthase</fullName>
        <ecNumber evidence="3 6">4.6.1.17</ecNumber>
    </recommendedName>
    <alternativeName>
        <fullName evidence="6">Molybdenum cofactor biosynthesis protein C</fullName>
    </alternativeName>
</protein>
<dbReference type="CDD" id="cd01420">
    <property type="entry name" value="MoaC_PE"/>
    <property type="match status" value="1"/>
</dbReference>
<dbReference type="EMBL" id="PIQO01000031">
    <property type="protein sequence ID" value="PKR82680.1"/>
    <property type="molecule type" value="Genomic_DNA"/>
</dbReference>
<feature type="binding site" evidence="6">
    <location>
        <begin position="115"/>
        <end position="116"/>
    </location>
    <ligand>
        <name>substrate</name>
    </ligand>
</feature>
<dbReference type="AlphaFoldDB" id="A0A2N3LDE6"/>
<name>A0A2N3LDE6_9BACI</name>
<comment type="subunit">
    <text evidence="6">Homohexamer; trimer of dimers.</text>
</comment>
<accession>A0A2N3LDE6</accession>
<dbReference type="GO" id="GO:0006777">
    <property type="term" value="P:Mo-molybdopterin cofactor biosynthetic process"/>
    <property type="evidence" value="ECO:0007669"/>
    <property type="project" value="UniProtKB-UniRule"/>
</dbReference>
<dbReference type="InterPro" id="IPR036522">
    <property type="entry name" value="MoaC_sf"/>
</dbReference>